<protein>
    <submittedName>
        <fullName evidence="2">Uncharacterized protein</fullName>
    </submittedName>
</protein>
<comment type="caution">
    <text evidence="2">The sequence shown here is derived from an EMBL/GenBank/DDBJ whole genome shotgun (WGS) entry which is preliminary data.</text>
</comment>
<evidence type="ECO:0000313" key="2">
    <source>
        <dbReference type="EMBL" id="MBH8566065.1"/>
    </source>
</evidence>
<gene>
    <name evidence="2" type="ORF">I8748_28545</name>
</gene>
<feature type="chain" id="PRO_5035170126" evidence="1">
    <location>
        <begin position="30"/>
        <end position="143"/>
    </location>
</feature>
<organism evidence="2 3">
    <name type="scientific">Amazonocrinis nigriterrae CENA67</name>
    <dbReference type="NCBI Taxonomy" id="2794033"/>
    <lineage>
        <taxon>Bacteria</taxon>
        <taxon>Bacillati</taxon>
        <taxon>Cyanobacteriota</taxon>
        <taxon>Cyanophyceae</taxon>
        <taxon>Nostocales</taxon>
        <taxon>Nostocaceae</taxon>
        <taxon>Amazonocrinis</taxon>
        <taxon>Amazonocrinis nigriterrae</taxon>
    </lineage>
</organism>
<dbReference type="RefSeq" id="WP_198127840.1">
    <property type="nucleotide sequence ID" value="NZ_JAECZC010000082.1"/>
</dbReference>
<evidence type="ECO:0000313" key="3">
    <source>
        <dbReference type="Proteomes" id="UP000632766"/>
    </source>
</evidence>
<reference evidence="2 3" key="1">
    <citation type="journal article" date="2021" name="Int. J. Syst. Evol. Microbiol.">
        <title>Amazonocrinis nigriterrae gen. nov., sp. nov., Atlanticothrix silvestris gen. nov., sp. nov. and Dendronalium phyllosphericum gen. nov., sp. nov., nostocacean cyanobacteria from Brazilian environments.</title>
        <authorList>
            <person name="Alvarenga D.O."/>
            <person name="Andreote A.P.D."/>
            <person name="Branco L.H.Z."/>
            <person name="Delbaje E."/>
            <person name="Cruz R.B."/>
            <person name="Varani A.M."/>
            <person name="Fiore M.F."/>
        </authorList>
    </citation>
    <scope>NUCLEOTIDE SEQUENCE [LARGE SCALE GENOMIC DNA]</scope>
    <source>
        <strain evidence="2 3">CENA67</strain>
    </source>
</reference>
<dbReference type="EMBL" id="JAECZC010000082">
    <property type="protein sequence ID" value="MBH8566065.1"/>
    <property type="molecule type" value="Genomic_DNA"/>
</dbReference>
<evidence type="ECO:0000256" key="1">
    <source>
        <dbReference type="SAM" id="SignalP"/>
    </source>
</evidence>
<sequence length="143" mass="15851">MAINFTKRLSVLAVTIFTLFILMPVSALATPVQFHATSSVIFAQTTKVASESTPFSEINLTPQQLQQLQAVRQRRNKEIKAVLNSSQLAKLAHNLHSGQDINQALKTLNLQPEQQELVEAILKFANLKMKAIISRNSLTVGQK</sequence>
<dbReference type="Proteomes" id="UP000632766">
    <property type="component" value="Unassembled WGS sequence"/>
</dbReference>
<keyword evidence="1" id="KW-0732">Signal</keyword>
<keyword evidence="3" id="KW-1185">Reference proteome</keyword>
<dbReference type="AlphaFoldDB" id="A0A8J7LBS6"/>
<proteinExistence type="predicted"/>
<accession>A0A8J7LBS6</accession>
<name>A0A8J7LBS6_9NOST</name>
<feature type="signal peptide" evidence="1">
    <location>
        <begin position="1"/>
        <end position="29"/>
    </location>
</feature>